<evidence type="ECO:0000313" key="1">
    <source>
        <dbReference type="EMBL" id="UXW01801.1"/>
    </source>
</evidence>
<reference evidence="1" key="1">
    <citation type="submission" date="2015-01" db="EMBL/GenBank/DDBJ databases">
        <authorList>
            <person name="Midha S."/>
            <person name="Anil M.G."/>
            <person name="Mishra D."/>
            <person name="Brahma K."/>
            <person name="Laha G.S."/>
            <person name="Sundaram R.M."/>
            <person name="Sonti R.V."/>
            <person name="Patil P.B."/>
        </authorList>
    </citation>
    <scope>NUCLEOTIDE SEQUENCE</scope>
    <source>
        <strain evidence="1">IXO792</strain>
    </source>
</reference>
<protein>
    <submittedName>
        <fullName evidence="1">Uncharacterized protein</fullName>
    </submittedName>
</protein>
<dbReference type="AlphaFoldDB" id="A0AAJ5MCY7"/>
<sequence length="74" mass="8180">MGHLIQRIHFLRRQRRADDPAAHRAQRAIGTGRAAGGCRARQVAPGSESCRYMGHALLGRIACYAMRSARPPSR</sequence>
<dbReference type="Proteomes" id="UP000187097">
    <property type="component" value="Chromosome"/>
</dbReference>
<gene>
    <name evidence="1" type="ORF">IXO792_13000</name>
</gene>
<evidence type="ECO:0000313" key="2">
    <source>
        <dbReference type="Proteomes" id="UP000187097"/>
    </source>
</evidence>
<organism evidence="1 2">
    <name type="scientific">Xanthomonas oryzae pv. oryzae</name>
    <dbReference type="NCBI Taxonomy" id="64187"/>
    <lineage>
        <taxon>Bacteria</taxon>
        <taxon>Pseudomonadati</taxon>
        <taxon>Pseudomonadota</taxon>
        <taxon>Gammaproteobacteria</taxon>
        <taxon>Lysobacterales</taxon>
        <taxon>Lysobacteraceae</taxon>
        <taxon>Xanthomonas</taxon>
    </lineage>
</organism>
<dbReference type="EMBL" id="CP047493">
    <property type="protein sequence ID" value="UXW01801.1"/>
    <property type="molecule type" value="Genomic_DNA"/>
</dbReference>
<accession>A0AAJ5MCY7</accession>
<proteinExistence type="predicted"/>
<reference evidence="1" key="2">
    <citation type="submission" date="2020-01" db="EMBL/GenBank/DDBJ databases">
        <title>Complete genome investigation of Xanthomonas oryzae strains.</title>
        <authorList>
            <person name="Kaur A."/>
            <person name="Bansal K."/>
            <person name="Patil P.B."/>
        </authorList>
    </citation>
    <scope>NUCLEOTIDE SEQUENCE</scope>
    <source>
        <strain evidence="1">IXO792</strain>
    </source>
</reference>
<name>A0AAJ5MCY7_XANOO</name>